<dbReference type="InterPro" id="IPR025404">
    <property type="entry name" value="DUF4130"/>
</dbReference>
<gene>
    <name evidence="2" type="ORF">SAMN05216297_104250</name>
</gene>
<dbReference type="OrthoDB" id="5290748at2"/>
<evidence type="ECO:0000259" key="1">
    <source>
        <dbReference type="Pfam" id="PF13566"/>
    </source>
</evidence>
<dbReference type="RefSeq" id="WP_091492682.1">
    <property type="nucleotide sequence ID" value="NZ_FOMH01000004.1"/>
</dbReference>
<dbReference type="EMBL" id="FOMH01000004">
    <property type="protein sequence ID" value="SFD10890.1"/>
    <property type="molecule type" value="Genomic_DNA"/>
</dbReference>
<dbReference type="InterPro" id="IPR023875">
    <property type="entry name" value="DNA_repair_put"/>
</dbReference>
<evidence type="ECO:0000313" key="3">
    <source>
        <dbReference type="Proteomes" id="UP000199672"/>
    </source>
</evidence>
<dbReference type="STRING" id="739143.SAMN05216297_104250"/>
<dbReference type="AlphaFoldDB" id="A0A1I1PYA3"/>
<dbReference type="NCBIfam" id="TIGR03915">
    <property type="entry name" value="SAM_7_link_chp"/>
    <property type="match status" value="1"/>
</dbReference>
<accession>A0A1I1PYA3</accession>
<reference evidence="3" key="1">
    <citation type="submission" date="2016-10" db="EMBL/GenBank/DDBJ databases">
        <authorList>
            <person name="Varghese N."/>
            <person name="Submissions S."/>
        </authorList>
    </citation>
    <scope>NUCLEOTIDE SEQUENCE [LARGE SCALE GENOMIC DNA]</scope>
    <source>
        <strain evidence="3">CGMCC 1.10370</strain>
    </source>
</reference>
<dbReference type="Pfam" id="PF13566">
    <property type="entry name" value="DUF4130"/>
    <property type="match status" value="1"/>
</dbReference>
<proteinExistence type="predicted"/>
<name>A0A1I1PYA3_9FLAO</name>
<feature type="domain" description="DUF4130" evidence="1">
    <location>
        <begin position="83"/>
        <end position="251"/>
    </location>
</feature>
<dbReference type="Proteomes" id="UP000199672">
    <property type="component" value="Unassembled WGS sequence"/>
</dbReference>
<organism evidence="2 3">
    <name type="scientific">Flavobacterium phragmitis</name>
    <dbReference type="NCBI Taxonomy" id="739143"/>
    <lineage>
        <taxon>Bacteria</taxon>
        <taxon>Pseudomonadati</taxon>
        <taxon>Bacteroidota</taxon>
        <taxon>Flavobacteriia</taxon>
        <taxon>Flavobacteriales</taxon>
        <taxon>Flavobacteriaceae</taxon>
        <taxon>Flavobacterium</taxon>
    </lineage>
</organism>
<keyword evidence="3" id="KW-1185">Reference proteome</keyword>
<evidence type="ECO:0000313" key="2">
    <source>
        <dbReference type="EMBL" id="SFD10890.1"/>
    </source>
</evidence>
<sequence length="260" mass="30884">MTQIIYDGSYEGWLTAVFEIYEYKFKDVAFAKDETSSALLFSNKHFVNTDHSKADRVLNGLQKHLSNSGFSNLYYAFLSEMNQIEETLFRYVQYVLASPINIEQDFSNTTVLNVQKATHLTGKESHRMKAFVRFKLTKDNLYYAIVEPDCNVLPLIENHFKNRYADQRWLIYDAKRKYGIYYDLENVSTVEIQFDANSSSSKFLAEICDENEEFFQRLWRNYFKSVNIESRKNTKLHIQHMPKRYWKNLTEKIPDLKSRK</sequence>
<protein>
    <submittedName>
        <fullName evidence="2">Probable DNA metabolism protein</fullName>
    </submittedName>
</protein>